<dbReference type="RefSeq" id="WP_119794050.1">
    <property type="nucleotide sequence ID" value="NZ_QYZD01000010.1"/>
</dbReference>
<feature type="binding site" evidence="6">
    <location>
        <begin position="99"/>
        <end position="102"/>
    </location>
    <ligand>
        <name>FMN</name>
        <dbReference type="ChEBI" id="CHEBI:58210"/>
    </ligand>
</feature>
<keyword evidence="2 6" id="KW-0288">FMN</keyword>
<dbReference type="InterPro" id="IPR003680">
    <property type="entry name" value="Flavodoxin_fold"/>
</dbReference>
<dbReference type="AlphaFoldDB" id="A0A3A3GJW7"/>
<keyword evidence="1 6" id="KW-0285">Flavoprotein</keyword>
<dbReference type="HAMAP" id="MF_01216">
    <property type="entry name" value="Azoreductase_type1"/>
    <property type="match status" value="1"/>
</dbReference>
<reference evidence="8 9" key="1">
    <citation type="submission" date="2018-09" db="EMBL/GenBank/DDBJ databases">
        <title>Paenibacillus SK2017-BO5.</title>
        <authorList>
            <person name="Piskunova J.V."/>
            <person name="Dubiley S.A."/>
            <person name="Severinov K.V."/>
        </authorList>
    </citation>
    <scope>NUCLEOTIDE SEQUENCE [LARGE SCALE GENOMIC DNA]</scope>
    <source>
        <strain evidence="8 9">BO5</strain>
    </source>
</reference>
<proteinExistence type="inferred from homology"/>
<evidence type="ECO:0000256" key="3">
    <source>
        <dbReference type="ARBA" id="ARBA00023002"/>
    </source>
</evidence>
<organism evidence="8 9">
    <name type="scientific">Paenibacillus thiaminolyticus</name>
    <name type="common">Bacillus thiaminolyticus</name>
    <dbReference type="NCBI Taxonomy" id="49283"/>
    <lineage>
        <taxon>Bacteria</taxon>
        <taxon>Bacillati</taxon>
        <taxon>Bacillota</taxon>
        <taxon>Bacilli</taxon>
        <taxon>Bacillales</taxon>
        <taxon>Paenibacillaceae</taxon>
        <taxon>Paenibacillus</taxon>
    </lineage>
</organism>
<dbReference type="Gene3D" id="3.40.50.360">
    <property type="match status" value="1"/>
</dbReference>
<evidence type="ECO:0000313" key="9">
    <source>
        <dbReference type="Proteomes" id="UP000266177"/>
    </source>
</evidence>
<dbReference type="SUPFAM" id="SSF52218">
    <property type="entry name" value="Flavoproteins"/>
    <property type="match status" value="1"/>
</dbReference>
<dbReference type="Proteomes" id="UP000266177">
    <property type="component" value="Unassembled WGS sequence"/>
</dbReference>
<name>A0A3A3GJW7_PANTH</name>
<dbReference type="NCBIfam" id="NF010075">
    <property type="entry name" value="PRK13556.1"/>
    <property type="match status" value="1"/>
</dbReference>
<comment type="similarity">
    <text evidence="6">Belongs to the azoreductase type 1 family.</text>
</comment>
<dbReference type="EMBL" id="QYZD01000010">
    <property type="protein sequence ID" value="RJG23561.1"/>
    <property type="molecule type" value="Genomic_DNA"/>
</dbReference>
<dbReference type="PANTHER" id="PTHR43741">
    <property type="entry name" value="FMN-DEPENDENT NADH-AZOREDUCTASE 1"/>
    <property type="match status" value="1"/>
</dbReference>
<dbReference type="InterPro" id="IPR023048">
    <property type="entry name" value="NADH:quinone_OxRdtase_FMN_depd"/>
</dbReference>
<evidence type="ECO:0000256" key="6">
    <source>
        <dbReference type="HAMAP-Rule" id="MF_01216"/>
    </source>
</evidence>
<evidence type="ECO:0000259" key="7">
    <source>
        <dbReference type="Pfam" id="PF02525"/>
    </source>
</evidence>
<dbReference type="GO" id="GO:0016652">
    <property type="term" value="F:oxidoreductase activity, acting on NAD(P)H as acceptor"/>
    <property type="evidence" value="ECO:0007669"/>
    <property type="project" value="UniProtKB-UniRule"/>
</dbReference>
<keyword evidence="3 6" id="KW-0560">Oxidoreductase</keyword>
<evidence type="ECO:0000256" key="2">
    <source>
        <dbReference type="ARBA" id="ARBA00022643"/>
    </source>
</evidence>
<dbReference type="EC" id="1.7.1.17" evidence="6"/>
<dbReference type="OrthoDB" id="9805013at2"/>
<accession>A0A3A3GJW7</accession>
<gene>
    <name evidence="6" type="primary">azoR</name>
    <name evidence="8" type="ORF">DQX05_13000</name>
</gene>
<dbReference type="Pfam" id="PF02525">
    <property type="entry name" value="Flavodoxin_2"/>
    <property type="match status" value="1"/>
</dbReference>
<comment type="cofactor">
    <cofactor evidence="6">
        <name>FMN</name>
        <dbReference type="ChEBI" id="CHEBI:58210"/>
    </cofactor>
    <text evidence="6">Binds 1 FMN per subunit.</text>
</comment>
<evidence type="ECO:0000256" key="4">
    <source>
        <dbReference type="ARBA" id="ARBA00023027"/>
    </source>
</evidence>
<dbReference type="GO" id="GO:0009055">
    <property type="term" value="F:electron transfer activity"/>
    <property type="evidence" value="ECO:0007669"/>
    <property type="project" value="UniProtKB-UniRule"/>
</dbReference>
<evidence type="ECO:0000256" key="5">
    <source>
        <dbReference type="ARBA" id="ARBA00048542"/>
    </source>
</evidence>
<dbReference type="InterPro" id="IPR029039">
    <property type="entry name" value="Flavoprotein-like_sf"/>
</dbReference>
<comment type="subunit">
    <text evidence="6">Homodimer.</text>
</comment>
<feature type="binding site" evidence="6">
    <location>
        <begin position="17"/>
        <end position="19"/>
    </location>
    <ligand>
        <name>FMN</name>
        <dbReference type="ChEBI" id="CHEBI:58210"/>
    </ligand>
</feature>
<evidence type="ECO:0000313" key="8">
    <source>
        <dbReference type="EMBL" id="RJG23561.1"/>
    </source>
</evidence>
<comment type="catalytic activity">
    <reaction evidence="6">
        <text>2 a quinone + NADH + H(+) = 2 a 1,4-benzosemiquinone + NAD(+)</text>
        <dbReference type="Rhea" id="RHEA:65952"/>
        <dbReference type="ChEBI" id="CHEBI:15378"/>
        <dbReference type="ChEBI" id="CHEBI:57540"/>
        <dbReference type="ChEBI" id="CHEBI:57945"/>
        <dbReference type="ChEBI" id="CHEBI:132124"/>
        <dbReference type="ChEBI" id="CHEBI:134225"/>
    </reaction>
</comment>
<comment type="caution">
    <text evidence="8">The sequence shown here is derived from an EMBL/GenBank/DDBJ whole genome shotgun (WGS) entry which is preliminary data.</text>
</comment>
<dbReference type="GO" id="GO:0016655">
    <property type="term" value="F:oxidoreductase activity, acting on NAD(P)H, quinone or similar compound as acceptor"/>
    <property type="evidence" value="ECO:0007669"/>
    <property type="project" value="InterPro"/>
</dbReference>
<keyword evidence="4 6" id="KW-0520">NAD</keyword>
<comment type="catalytic activity">
    <reaction evidence="5">
        <text>N,N-dimethyl-1,4-phenylenediamine + anthranilate + 2 NAD(+) = 2-(4-dimethylaminophenyl)diazenylbenzoate + 2 NADH + 2 H(+)</text>
        <dbReference type="Rhea" id="RHEA:55872"/>
        <dbReference type="ChEBI" id="CHEBI:15378"/>
        <dbReference type="ChEBI" id="CHEBI:15783"/>
        <dbReference type="ChEBI" id="CHEBI:16567"/>
        <dbReference type="ChEBI" id="CHEBI:57540"/>
        <dbReference type="ChEBI" id="CHEBI:57945"/>
        <dbReference type="ChEBI" id="CHEBI:71579"/>
        <dbReference type="EC" id="1.7.1.17"/>
    </reaction>
    <physiologicalReaction direction="right-to-left" evidence="5">
        <dbReference type="Rhea" id="RHEA:55874"/>
    </physiologicalReaction>
</comment>
<comment type="caution">
    <text evidence="6">Lacks conserved residue(s) required for the propagation of feature annotation.</text>
</comment>
<dbReference type="EC" id="1.6.5.-" evidence="6"/>
<dbReference type="InterPro" id="IPR050104">
    <property type="entry name" value="FMN-dep_NADH:Q_OxRdtase_AzoR1"/>
</dbReference>
<dbReference type="GO" id="GO:0010181">
    <property type="term" value="F:FMN binding"/>
    <property type="evidence" value="ECO:0007669"/>
    <property type="project" value="UniProtKB-UniRule"/>
</dbReference>
<protein>
    <recommendedName>
        <fullName evidence="6">FMN dependent NADH:quinone oxidoreductase</fullName>
        <ecNumber evidence="6">1.6.5.-</ecNumber>
    </recommendedName>
    <alternativeName>
        <fullName evidence="6">Azo-dye reductase</fullName>
    </alternativeName>
    <alternativeName>
        <fullName evidence="6">FMN-dependent NADH-azo compound oxidoreductase</fullName>
    </alternativeName>
    <alternativeName>
        <fullName evidence="6">FMN-dependent NADH-azoreductase</fullName>
        <ecNumber evidence="6">1.7.1.17</ecNumber>
    </alternativeName>
</protein>
<feature type="domain" description="Flavodoxin-like fold" evidence="7">
    <location>
        <begin position="3"/>
        <end position="202"/>
    </location>
</feature>
<evidence type="ECO:0000256" key="1">
    <source>
        <dbReference type="ARBA" id="ARBA00022630"/>
    </source>
</evidence>
<sequence>MNQVLFVKANCRSLDQSVSVKLYHAFLENYRKANPSDRVIELDLYQEDLPYYNGVMLDGMAKRRTGAELSLAEKEAVGRVMSFLDPFVTADKIVFAFPMWNFTVPAVLHTYIDYVSQPGIAYRYTPEGPVGMLGNKKAVLLNACGGVYSSGPAGDQEMAVSWMKHNLELLGIQDIVTVIVEGHEQYPEHRERMIDQGIAAAMKTAAAF</sequence>
<comment type="function">
    <text evidence="6">Quinone reductase that provides resistance to thiol-specific stress caused by electrophilic quinones.</text>
</comment>
<comment type="function">
    <text evidence="6">Also exhibits azoreductase activity. Catalyzes the reductive cleavage of the azo bond in aromatic azo compounds to the corresponding amines.</text>
</comment>
<dbReference type="PANTHER" id="PTHR43741:SF4">
    <property type="entry name" value="FMN-DEPENDENT NADH:QUINONE OXIDOREDUCTASE"/>
    <property type="match status" value="1"/>
</dbReference>